<feature type="domain" description="LysR substrate-binding" evidence="2">
    <location>
        <begin position="14"/>
        <end position="91"/>
    </location>
</feature>
<dbReference type="Gene3D" id="3.40.190.290">
    <property type="match status" value="1"/>
</dbReference>
<name>A0A2U0SQ32_9PAST</name>
<dbReference type="Pfam" id="PF03466">
    <property type="entry name" value="LysR_substrate"/>
    <property type="match status" value="1"/>
</dbReference>
<dbReference type="PANTHER" id="PTHR30537">
    <property type="entry name" value="HTH-TYPE TRANSCRIPTIONAL REGULATOR"/>
    <property type="match status" value="1"/>
</dbReference>
<proteinExistence type="inferred from homology"/>
<dbReference type="RefSeq" id="WP_116631987.1">
    <property type="nucleotide sequence ID" value="NZ_QENU01000008.1"/>
</dbReference>
<dbReference type="PANTHER" id="PTHR30537:SF5">
    <property type="entry name" value="HTH-TYPE TRANSCRIPTIONAL ACTIVATOR TTDR-RELATED"/>
    <property type="match status" value="1"/>
</dbReference>
<protein>
    <submittedName>
        <fullName evidence="3">LysR substrate binding domain-containing protein</fullName>
    </submittedName>
</protein>
<dbReference type="AlphaFoldDB" id="A0A2U0SQ32"/>
<dbReference type="EMBL" id="QENU01000008">
    <property type="protein sequence ID" value="PVX33463.1"/>
    <property type="molecule type" value="Genomic_DNA"/>
</dbReference>
<evidence type="ECO:0000256" key="1">
    <source>
        <dbReference type="ARBA" id="ARBA00009437"/>
    </source>
</evidence>
<accession>A0A2U0SQ32</accession>
<sequence length="92" mass="10431">MHWEYQQNDNIIKPELRYNAVVNSNLLAQNMAVDGVGICWLPEHMVADDLASGNLIEVLADYAITYPGHYLYFPKNSYKSSALQALIDVLKM</sequence>
<evidence type="ECO:0000313" key="4">
    <source>
        <dbReference type="Proteomes" id="UP000245909"/>
    </source>
</evidence>
<comment type="caution">
    <text evidence="3">The sequence shown here is derived from an EMBL/GenBank/DDBJ whole genome shotgun (WGS) entry which is preliminary data.</text>
</comment>
<comment type="similarity">
    <text evidence="1">Belongs to the LysR transcriptional regulatory family.</text>
</comment>
<organism evidence="3 4">
    <name type="scientific">Alitibacter langaaensis DSM 22999</name>
    <dbReference type="NCBI Taxonomy" id="1122935"/>
    <lineage>
        <taxon>Bacteria</taxon>
        <taxon>Pseudomonadati</taxon>
        <taxon>Pseudomonadota</taxon>
        <taxon>Gammaproteobacteria</taxon>
        <taxon>Pasteurellales</taxon>
        <taxon>Pasteurellaceae</taxon>
        <taxon>Alitibacter</taxon>
    </lineage>
</organism>
<dbReference type="OrthoDB" id="9813056at2"/>
<reference evidence="3 4" key="1">
    <citation type="submission" date="2018-05" db="EMBL/GenBank/DDBJ databases">
        <title>Genomic Encyclopedia of Type Strains, Phase IV (KMG-IV): sequencing the most valuable type-strain genomes for metagenomic binning, comparative biology and taxonomic classification.</title>
        <authorList>
            <person name="Goeker M."/>
        </authorList>
    </citation>
    <scope>NUCLEOTIDE SEQUENCE [LARGE SCALE GENOMIC DNA]</scope>
    <source>
        <strain evidence="3 4">DSM 22999</strain>
    </source>
</reference>
<gene>
    <name evidence="3" type="ORF">C8D76_10848</name>
</gene>
<dbReference type="Proteomes" id="UP000245909">
    <property type="component" value="Unassembled WGS sequence"/>
</dbReference>
<keyword evidence="4" id="KW-1185">Reference proteome</keyword>
<dbReference type="InterPro" id="IPR005119">
    <property type="entry name" value="LysR_subst-bd"/>
</dbReference>
<evidence type="ECO:0000313" key="3">
    <source>
        <dbReference type="EMBL" id="PVX33463.1"/>
    </source>
</evidence>
<evidence type="ECO:0000259" key="2">
    <source>
        <dbReference type="Pfam" id="PF03466"/>
    </source>
</evidence>
<dbReference type="InterPro" id="IPR058163">
    <property type="entry name" value="LysR-type_TF_proteobact-type"/>
</dbReference>
<dbReference type="SUPFAM" id="SSF53850">
    <property type="entry name" value="Periplasmic binding protein-like II"/>
    <property type="match status" value="1"/>
</dbReference>